<proteinExistence type="predicted"/>
<dbReference type="RefSeq" id="WP_098102117.1">
    <property type="nucleotide sequence ID" value="NZ_NUDL01000020.1"/>
</dbReference>
<gene>
    <name evidence="2" type="ORF">CN611_07515</name>
</gene>
<evidence type="ECO:0000259" key="1">
    <source>
        <dbReference type="Pfam" id="PF06605"/>
    </source>
</evidence>
<dbReference type="InterPro" id="IPR007119">
    <property type="entry name" value="Phage_tail_spike_N"/>
</dbReference>
<dbReference type="EMBL" id="NUDL01000020">
    <property type="protein sequence ID" value="PEM57650.1"/>
    <property type="molecule type" value="Genomic_DNA"/>
</dbReference>
<comment type="caution">
    <text evidence="2">The sequence shown here is derived from an EMBL/GenBank/DDBJ whole genome shotgun (WGS) entry which is preliminary data.</text>
</comment>
<feature type="domain" description="Tail spike" evidence="1">
    <location>
        <begin position="165"/>
        <end position="361"/>
    </location>
</feature>
<dbReference type="AlphaFoldDB" id="A0A2A8BSL3"/>
<dbReference type="Pfam" id="PF06605">
    <property type="entry name" value="Prophage_tail"/>
    <property type="match status" value="1"/>
</dbReference>
<accession>A0A2A8BSL3</accession>
<reference evidence="2 3" key="1">
    <citation type="submission" date="2017-09" db="EMBL/GenBank/DDBJ databases">
        <title>Large-scale bioinformatics analysis of Bacillus genomes uncovers conserved roles of natural products in bacterial physiology.</title>
        <authorList>
            <consortium name="Agbiome Team Llc"/>
            <person name="Bleich R.M."/>
            <person name="Grubbs K.J."/>
            <person name="Santa Maria K.C."/>
            <person name="Allen S.E."/>
            <person name="Farag S."/>
            <person name="Shank E.A."/>
            <person name="Bowers A."/>
        </authorList>
    </citation>
    <scope>NUCLEOTIDE SEQUENCE [LARGE SCALE GENOMIC DNA]</scope>
    <source>
        <strain evidence="2 3">AFS010764</strain>
    </source>
</reference>
<sequence>MQPILFASNERDFNTLGLGVIANVSKCEVVEELNGMYELEMVIYNEDGFGGELINATPMPLERDIILAKANDFDRGQPFRIYKITKLDDFSIEIYAKHVTFDASKYYVSSIRKHESSFNAALQEVTGNIEPKNHPFRLSTDLETVTQFESMFKGLGDLIQGTEGSLLQRYGGEISRDMYHIRYNRRRGQDTDIIIASEKNMTGLEVDIDTSGVITRIVPWANKNENAESGDKGAEEYIYLPERFIDSPYINNYEQPLIESIEFDGVGTEEQLRSKAKGFFTRNKRDIPKVNVKVQFIPLWEIHGYEDFVNIERLQMGDIVKVSHPRITADMSARVVKTIYDPIEEHYIEIELGDFATTISSETHKNSIDVIDRSEKDRSSWEKVVDIVTEKITGNDGGHVVLHPKLNPQEIFIMDTDNLNTAKQVLRMNKEGIGFSKTGINGRFETAWTVDGIFIADFIKSGTLDTSLLKTGVIKGTKGNMVIDLSNDMLDVRNGAISITRPDGYKVINNGIANFDLTVSEATPVYTDLGIISDGSWWTTIHSDMKSTQLYSLRHQSRYFKLHLGVAVEGGGKGRIEVVDMSGKVVASRDFTNNLDHPNAREGITVTIDLGVPDGNLKSYILKLARVQGTGESRALLRKLICWIDG</sequence>
<dbReference type="InterPro" id="IPR010572">
    <property type="entry name" value="Tail_dom"/>
</dbReference>
<dbReference type="Proteomes" id="UP000220621">
    <property type="component" value="Unassembled WGS sequence"/>
</dbReference>
<name>A0A2A8BSL3_9BACI</name>
<evidence type="ECO:0000313" key="3">
    <source>
        <dbReference type="Proteomes" id="UP000220621"/>
    </source>
</evidence>
<evidence type="ECO:0000313" key="2">
    <source>
        <dbReference type="EMBL" id="PEM57650.1"/>
    </source>
</evidence>
<protein>
    <recommendedName>
        <fullName evidence="1">Tail spike domain-containing protein</fullName>
    </recommendedName>
</protein>
<dbReference type="NCBIfam" id="TIGR01665">
    <property type="entry name" value="put_anti_recept"/>
    <property type="match status" value="1"/>
</dbReference>
<organism evidence="2 3">
    <name type="scientific">Bacillus wiedmannii</name>
    <dbReference type="NCBI Taxonomy" id="1890302"/>
    <lineage>
        <taxon>Bacteria</taxon>
        <taxon>Bacillati</taxon>
        <taxon>Bacillota</taxon>
        <taxon>Bacilli</taxon>
        <taxon>Bacillales</taxon>
        <taxon>Bacillaceae</taxon>
        <taxon>Bacillus</taxon>
        <taxon>Bacillus cereus group</taxon>
    </lineage>
</organism>